<dbReference type="AlphaFoldDB" id="A0A183MS73"/>
<proteinExistence type="predicted"/>
<dbReference type="PANTHER" id="PTHR47027">
    <property type="entry name" value="REVERSE TRANSCRIPTASE DOMAIN-CONTAINING PROTEIN"/>
    <property type="match status" value="1"/>
</dbReference>
<dbReference type="Proteomes" id="UP000277204">
    <property type="component" value="Unassembled WGS sequence"/>
</dbReference>
<name>A0A183MS73_9TREM</name>
<dbReference type="Pfam" id="PF20049">
    <property type="entry name" value="DUF6451"/>
    <property type="match status" value="1"/>
</dbReference>
<organism evidence="2 3">
    <name type="scientific">Schistosoma margrebowiei</name>
    <dbReference type="NCBI Taxonomy" id="48269"/>
    <lineage>
        <taxon>Eukaryota</taxon>
        <taxon>Metazoa</taxon>
        <taxon>Spiralia</taxon>
        <taxon>Lophotrochozoa</taxon>
        <taxon>Platyhelminthes</taxon>
        <taxon>Trematoda</taxon>
        <taxon>Digenea</taxon>
        <taxon>Strigeidida</taxon>
        <taxon>Schistosomatoidea</taxon>
        <taxon>Schistosomatidae</taxon>
        <taxon>Schistosoma</taxon>
    </lineage>
</organism>
<accession>A0A183MS73</accession>
<feature type="region of interest" description="Disordered" evidence="1">
    <location>
        <begin position="73"/>
        <end position="109"/>
    </location>
</feature>
<reference evidence="2 3" key="1">
    <citation type="submission" date="2018-11" db="EMBL/GenBank/DDBJ databases">
        <authorList>
            <consortium name="Pathogen Informatics"/>
        </authorList>
    </citation>
    <scope>NUCLEOTIDE SEQUENCE [LARGE SCALE GENOMIC DNA]</scope>
    <source>
        <strain evidence="2 3">Zambia</strain>
    </source>
</reference>
<evidence type="ECO:0000256" key="1">
    <source>
        <dbReference type="SAM" id="MobiDB-lite"/>
    </source>
</evidence>
<dbReference type="EMBL" id="UZAI01017796">
    <property type="protein sequence ID" value="VDP29630.1"/>
    <property type="molecule type" value="Genomic_DNA"/>
</dbReference>
<feature type="compositionally biased region" description="Basic and acidic residues" evidence="1">
    <location>
        <begin position="95"/>
        <end position="108"/>
    </location>
</feature>
<sequence>MEDNWKGIKEALTLTCQEIKERKNKKAEINNNRTRAEKVQAQAEYTEANKQVKRSIRADKKKYVEELATTREKAARGGNMKQLHDTTKKLSGKYSKPERPVKDKEGKPITEIQQQQYRRTAQNQLNDLDFADDLALLSHTHEQMQMKTASVAAVSTSVGFNLYKRKSKVLKYNTENVSPITYDGETLEDVESFTYLGSIIDEQGGSDTNVKARISKPRTVFLQLKNIWNSKQLSTNIKVRIFNTNVKAVLLCGAETSRTTTTIINKVQVFINICLRKTLNIHWPDTISNSLLWERTNRLPAEEGIRKRRWKWIGHTLRKSSNCITRQALTWNPEGKRKRGRPKNTLRRIMEADMKTMNYNWTELERIAQDRVKWRMLLSGLCSFTRSNRRK</sequence>
<gene>
    <name evidence="2" type="ORF">SMRZ_LOCUS18898</name>
</gene>
<evidence type="ECO:0000313" key="3">
    <source>
        <dbReference type="Proteomes" id="UP000277204"/>
    </source>
</evidence>
<evidence type="ECO:0000313" key="2">
    <source>
        <dbReference type="EMBL" id="VDP29630.1"/>
    </source>
</evidence>
<feature type="region of interest" description="Disordered" evidence="1">
    <location>
        <begin position="27"/>
        <end position="53"/>
    </location>
</feature>
<protein>
    <submittedName>
        <fullName evidence="2">Uncharacterized protein</fullName>
    </submittedName>
</protein>
<dbReference type="InterPro" id="IPR045609">
    <property type="entry name" value="DUF6451"/>
</dbReference>
<dbReference type="PANTHER" id="PTHR47027:SF25">
    <property type="entry name" value="REVERSE TRANSCRIPTASE DOMAIN-CONTAINING PROTEIN"/>
    <property type="match status" value="1"/>
</dbReference>
<keyword evidence="3" id="KW-1185">Reference proteome</keyword>